<reference evidence="5 6" key="1">
    <citation type="journal article" date="2010" name="Plant Cell">
        <title>The Chlorella variabilis NC64A genome reveals adaptation to photosymbiosis, coevolution with viruses, and cryptic sex.</title>
        <authorList>
            <person name="Blanc G."/>
            <person name="Duncan G."/>
            <person name="Agarkova I."/>
            <person name="Borodovsky M."/>
            <person name="Gurnon J."/>
            <person name="Kuo A."/>
            <person name="Lindquist E."/>
            <person name="Lucas S."/>
            <person name="Pangilinan J."/>
            <person name="Polle J."/>
            <person name="Salamov A."/>
            <person name="Terry A."/>
            <person name="Yamada T."/>
            <person name="Dunigan D.D."/>
            <person name="Grigoriev I.V."/>
            <person name="Claverie J.M."/>
            <person name="Van Etten J.L."/>
        </authorList>
    </citation>
    <scope>NUCLEOTIDE SEQUENCE [LARGE SCALE GENOMIC DNA]</scope>
    <source>
        <strain evidence="5 6">NC64A</strain>
    </source>
</reference>
<evidence type="ECO:0000256" key="1">
    <source>
        <dbReference type="ARBA" id="ARBA00022723"/>
    </source>
</evidence>
<dbReference type="KEGG" id="cvr:CHLNCDRAFT_140044"/>
<dbReference type="AlphaFoldDB" id="E1ZRG6"/>
<dbReference type="OrthoDB" id="611769at2759"/>
<dbReference type="RefSeq" id="XP_005843666.1">
    <property type="nucleotide sequence ID" value="XM_005843604.1"/>
</dbReference>
<dbReference type="InParanoid" id="E1ZRG6"/>
<evidence type="ECO:0000256" key="2">
    <source>
        <dbReference type="ARBA" id="ARBA00023239"/>
    </source>
</evidence>
<feature type="coiled-coil region" evidence="3">
    <location>
        <begin position="239"/>
        <end position="266"/>
    </location>
</feature>
<dbReference type="SUPFAM" id="SSF53800">
    <property type="entry name" value="Chelatase"/>
    <property type="match status" value="1"/>
</dbReference>
<feature type="compositionally biased region" description="Gly residues" evidence="4">
    <location>
        <begin position="402"/>
        <end position="413"/>
    </location>
</feature>
<dbReference type="STRING" id="554065.E1ZRG6"/>
<accession>E1ZRG6</accession>
<feature type="region of interest" description="Disordered" evidence="4">
    <location>
        <begin position="386"/>
        <end position="413"/>
    </location>
</feature>
<evidence type="ECO:0000256" key="3">
    <source>
        <dbReference type="SAM" id="Coils"/>
    </source>
</evidence>
<protein>
    <submittedName>
        <fullName evidence="5">Expressed protein</fullName>
    </submittedName>
</protein>
<evidence type="ECO:0000313" key="6">
    <source>
        <dbReference type="Proteomes" id="UP000008141"/>
    </source>
</evidence>
<feature type="region of interest" description="Disordered" evidence="4">
    <location>
        <begin position="148"/>
        <end position="214"/>
    </location>
</feature>
<keyword evidence="6" id="KW-1185">Reference proteome</keyword>
<name>E1ZRG6_CHLVA</name>
<feature type="compositionally biased region" description="Low complexity" evidence="4">
    <location>
        <begin position="389"/>
        <end position="401"/>
    </location>
</feature>
<evidence type="ECO:0000313" key="5">
    <source>
        <dbReference type="EMBL" id="EFN51564.1"/>
    </source>
</evidence>
<feature type="compositionally biased region" description="Low complexity" evidence="4">
    <location>
        <begin position="191"/>
        <end position="214"/>
    </location>
</feature>
<dbReference type="Proteomes" id="UP000008141">
    <property type="component" value="Unassembled WGS sequence"/>
</dbReference>
<gene>
    <name evidence="5" type="ORF">CHLNCDRAFT_140044</name>
</gene>
<evidence type="ECO:0000256" key="4">
    <source>
        <dbReference type="SAM" id="MobiDB-lite"/>
    </source>
</evidence>
<dbReference type="GeneID" id="17351012"/>
<keyword evidence="1" id="KW-0479">Metal-binding</keyword>
<dbReference type="GO" id="GO:0046872">
    <property type="term" value="F:metal ion binding"/>
    <property type="evidence" value="ECO:0007669"/>
    <property type="project" value="UniProtKB-KW"/>
</dbReference>
<dbReference type="PANTHER" id="PTHR31350:SF29">
    <property type="entry name" value="PROTEIN SIRB1 N-TERMINAL DOMAIN-CONTAINING PROTEIN"/>
    <property type="match status" value="1"/>
</dbReference>
<dbReference type="GO" id="GO:0016829">
    <property type="term" value="F:lyase activity"/>
    <property type="evidence" value="ECO:0007669"/>
    <property type="project" value="UniProtKB-KW"/>
</dbReference>
<dbReference type="EMBL" id="GL433862">
    <property type="protein sequence ID" value="EFN51564.1"/>
    <property type="molecule type" value="Genomic_DNA"/>
</dbReference>
<keyword evidence="2" id="KW-0456">Lyase</keyword>
<proteinExistence type="predicted"/>
<dbReference type="eggNOG" id="ENOG502QTEM">
    <property type="taxonomic scope" value="Eukaryota"/>
</dbReference>
<keyword evidence="3" id="KW-0175">Coiled coil</keyword>
<organism evidence="6">
    <name type="scientific">Chlorella variabilis</name>
    <name type="common">Green alga</name>
    <dbReference type="NCBI Taxonomy" id="554065"/>
    <lineage>
        <taxon>Eukaryota</taxon>
        <taxon>Viridiplantae</taxon>
        <taxon>Chlorophyta</taxon>
        <taxon>core chlorophytes</taxon>
        <taxon>Trebouxiophyceae</taxon>
        <taxon>Chlorellales</taxon>
        <taxon>Chlorellaceae</taxon>
        <taxon>Chlorella clade</taxon>
        <taxon>Chlorella</taxon>
    </lineage>
</organism>
<sequence>MRRSSPRSTAVSYHRSDEVLGVVILDAGKPSPEGDALLLDFAAAYRQEHQRDIVSVASSATLERAVRGCVAAGANKIMVVPYLLGSSRSMERDLMAVLAEVQLRMPGVRCATGESIPVASILAQHIENQVKVVEVKAVDVPERYWTPERELRPGGSTKSSRECSRPAPGSSSLGAQQQHQQQRMWAEAPASSSMNGSSINGSSSNGSSIGATDSSSRQAAVATAAAAAASATPNGAGASGAAEGQSVQLEQRLAHLEDQLQHITELLTECLVPAASQPAATVRPANGRLQQAGQLDFVQVAASGSLAARVDYSVQHAYQARQAFLRSIQAGEAAVNLAAAALHIAEEDDALVSHSTVQLPVASYQQRLQRLAADFAQQCLPEAEQRWAQQQQQQQQQQASGSDGGGGPGGGGGSCSEAVLEALQRYLYDQQGFRVAAYGRSNLPEGALVDHPGVWEKAGHAYLNEVLVSRCGIPAALAIVLADIVRRLLLLGAIDFAVRIDCRDLGRRPRAQVLPGLSRAQVVRGDGTVLNTCTSGSLVELLRFLKRCYWPFRWSAAGGSGSGGGFADAASVFLEGESDAAMQARGGGAGGEAPAISRTARHRLERGIWTSPGGGDIRRALAACERLVLLCGAQAPLERRDLAVLYMHVGRFREAKAELLEFVRSPPPSAAAAAAAGLPDVALPPVLSLSPTGAVVSAGGQSLAEQALTDRLLQLLSGVEPAKGALSLEAALQEPPPQQQDDGRRLPLTW</sequence>
<dbReference type="PANTHER" id="PTHR31350">
    <property type="entry name" value="SI:DKEY-261L7.2"/>
    <property type="match status" value="1"/>
</dbReference>
<dbReference type="Gene3D" id="3.40.50.1400">
    <property type="match status" value="1"/>
</dbReference>
<dbReference type="Pfam" id="PF01903">
    <property type="entry name" value="CbiX"/>
    <property type="match status" value="1"/>
</dbReference>
<dbReference type="InterPro" id="IPR002762">
    <property type="entry name" value="CbiX-like"/>
</dbReference>